<evidence type="ECO:0000313" key="2">
    <source>
        <dbReference type="Proteomes" id="UP000648075"/>
    </source>
</evidence>
<evidence type="ECO:0000313" key="1">
    <source>
        <dbReference type="EMBL" id="GGZ01660.1"/>
    </source>
</evidence>
<keyword evidence="2" id="KW-1185">Reference proteome</keyword>
<dbReference type="RefSeq" id="WP_189620633.1">
    <property type="nucleotide sequence ID" value="NZ_BMZA01000004.1"/>
</dbReference>
<protein>
    <recommendedName>
        <fullName evidence="3">PilZ domain-containing protein</fullName>
    </recommendedName>
</protein>
<dbReference type="SUPFAM" id="SSF141371">
    <property type="entry name" value="PilZ domain-like"/>
    <property type="match status" value="1"/>
</dbReference>
<sequence length="164" mass="17082">MFFNKQRLEERTVIAVHGRLRFDGRDEPVTLANASPRGVLALLDTPPKRGTRVAIEIGGSILNGQVRWSGANRCGIALGGSISVADLLEGQAVPVTFVTERDSALGNPGIFRAAVSDGPLVSRVLQGLLLVAAVASGAFAISRLAPAALSPDAPQVALLDGHVR</sequence>
<proteinExistence type="predicted"/>
<dbReference type="EMBL" id="BMZA01000004">
    <property type="protein sequence ID" value="GGZ01660.1"/>
    <property type="molecule type" value="Genomic_DNA"/>
</dbReference>
<name>A0A918PE90_9SPHN</name>
<accession>A0A918PE90</accession>
<gene>
    <name evidence="1" type="ORF">GCM10011614_15690</name>
</gene>
<organism evidence="1 2">
    <name type="scientific">Novosphingobium colocasiae</name>
    <dbReference type="NCBI Taxonomy" id="1256513"/>
    <lineage>
        <taxon>Bacteria</taxon>
        <taxon>Pseudomonadati</taxon>
        <taxon>Pseudomonadota</taxon>
        <taxon>Alphaproteobacteria</taxon>
        <taxon>Sphingomonadales</taxon>
        <taxon>Sphingomonadaceae</taxon>
        <taxon>Novosphingobium</taxon>
    </lineage>
</organism>
<evidence type="ECO:0008006" key="3">
    <source>
        <dbReference type="Google" id="ProtNLM"/>
    </source>
</evidence>
<dbReference type="AlphaFoldDB" id="A0A918PE90"/>
<reference evidence="1" key="2">
    <citation type="submission" date="2020-09" db="EMBL/GenBank/DDBJ databases">
        <authorList>
            <person name="Sun Q."/>
            <person name="Kim S."/>
        </authorList>
    </citation>
    <scope>NUCLEOTIDE SEQUENCE</scope>
    <source>
        <strain evidence="1">KCTC 32255</strain>
    </source>
</reference>
<dbReference type="Proteomes" id="UP000648075">
    <property type="component" value="Unassembled WGS sequence"/>
</dbReference>
<comment type="caution">
    <text evidence="1">The sequence shown here is derived from an EMBL/GenBank/DDBJ whole genome shotgun (WGS) entry which is preliminary data.</text>
</comment>
<reference evidence="1" key="1">
    <citation type="journal article" date="2014" name="Int. J. Syst. Evol. Microbiol.">
        <title>Complete genome sequence of Corynebacterium casei LMG S-19264T (=DSM 44701T), isolated from a smear-ripened cheese.</title>
        <authorList>
            <consortium name="US DOE Joint Genome Institute (JGI-PGF)"/>
            <person name="Walter F."/>
            <person name="Albersmeier A."/>
            <person name="Kalinowski J."/>
            <person name="Ruckert C."/>
        </authorList>
    </citation>
    <scope>NUCLEOTIDE SEQUENCE</scope>
    <source>
        <strain evidence="1">KCTC 32255</strain>
    </source>
</reference>